<name>A0A176VWL1_MARPO</name>
<keyword evidence="3" id="KW-1185">Reference proteome</keyword>
<accession>A0A176VWL1</accession>
<sequence length="170" mass="19805">MRKEVASEKAKRDKKEAKRKDFKAKESRELKKDLIEDNNAYRKLLNTALKRAKRSRTHKLPRVYQPLTKMGYDVLIGRPWFYGAKVKSDWHKRSLQFRDPNNKAGPKITVPWERIPHEGETPSTSSGYTLEEETTTSDSDTNVHYMEFYEVDEEEVDVAGLEEVGPEDSE</sequence>
<feature type="region of interest" description="Disordered" evidence="1">
    <location>
        <begin position="1"/>
        <end position="26"/>
    </location>
</feature>
<feature type="region of interest" description="Disordered" evidence="1">
    <location>
        <begin position="114"/>
        <end position="142"/>
    </location>
</feature>
<dbReference type="Proteomes" id="UP000077202">
    <property type="component" value="Unassembled WGS sequence"/>
</dbReference>
<comment type="caution">
    <text evidence="2">The sequence shown here is derived from an EMBL/GenBank/DDBJ whole genome shotgun (WGS) entry which is preliminary data.</text>
</comment>
<evidence type="ECO:0000313" key="2">
    <source>
        <dbReference type="EMBL" id="OAE24793.1"/>
    </source>
</evidence>
<protein>
    <submittedName>
        <fullName evidence="2">Uncharacterized protein</fullName>
    </submittedName>
</protein>
<dbReference type="AlphaFoldDB" id="A0A176VWL1"/>
<gene>
    <name evidence="2" type="ORF">AXG93_3086s1000</name>
</gene>
<dbReference type="EMBL" id="LVLJ01002474">
    <property type="protein sequence ID" value="OAE24793.1"/>
    <property type="molecule type" value="Genomic_DNA"/>
</dbReference>
<proteinExistence type="predicted"/>
<organism evidence="2 3">
    <name type="scientific">Marchantia polymorpha subsp. ruderalis</name>
    <dbReference type="NCBI Taxonomy" id="1480154"/>
    <lineage>
        <taxon>Eukaryota</taxon>
        <taxon>Viridiplantae</taxon>
        <taxon>Streptophyta</taxon>
        <taxon>Embryophyta</taxon>
        <taxon>Marchantiophyta</taxon>
        <taxon>Marchantiopsida</taxon>
        <taxon>Marchantiidae</taxon>
        <taxon>Marchantiales</taxon>
        <taxon>Marchantiaceae</taxon>
        <taxon>Marchantia</taxon>
    </lineage>
</organism>
<evidence type="ECO:0000313" key="3">
    <source>
        <dbReference type="Proteomes" id="UP000077202"/>
    </source>
</evidence>
<reference evidence="2" key="1">
    <citation type="submission" date="2016-03" db="EMBL/GenBank/DDBJ databases">
        <title>Mechanisms controlling the formation of the plant cell surface in tip-growing cells are functionally conserved among land plants.</title>
        <authorList>
            <person name="Honkanen S."/>
            <person name="Jones V.A."/>
            <person name="Morieri G."/>
            <person name="Champion C."/>
            <person name="Hetherington A.J."/>
            <person name="Kelly S."/>
            <person name="Saint-Marcoux D."/>
            <person name="Proust H."/>
            <person name="Prescott H."/>
            <person name="Dolan L."/>
        </authorList>
    </citation>
    <scope>NUCLEOTIDE SEQUENCE [LARGE SCALE GENOMIC DNA]</scope>
    <source>
        <tissue evidence="2">Whole gametophyte</tissue>
    </source>
</reference>
<evidence type="ECO:0000256" key="1">
    <source>
        <dbReference type="SAM" id="MobiDB-lite"/>
    </source>
</evidence>